<evidence type="ECO:0000256" key="2">
    <source>
        <dbReference type="SAM" id="MobiDB-lite"/>
    </source>
</evidence>
<proteinExistence type="inferred from homology"/>
<keyword evidence="3" id="KW-0472">Membrane</keyword>
<name>A0A495IF18_9MICO</name>
<dbReference type="Proteomes" id="UP000280008">
    <property type="component" value="Unassembled WGS sequence"/>
</dbReference>
<dbReference type="Pfam" id="PF13399">
    <property type="entry name" value="LytR_C"/>
    <property type="match status" value="1"/>
</dbReference>
<feature type="region of interest" description="Disordered" evidence="2">
    <location>
        <begin position="436"/>
        <end position="498"/>
    </location>
</feature>
<dbReference type="InterPro" id="IPR027381">
    <property type="entry name" value="LytR/CpsA/Psr_C"/>
</dbReference>
<keyword evidence="3" id="KW-0812">Transmembrane</keyword>
<dbReference type="PANTHER" id="PTHR33392:SF6">
    <property type="entry name" value="POLYISOPRENYL-TEICHOIC ACID--PEPTIDOGLYCAN TEICHOIC ACID TRANSFERASE TAGU"/>
    <property type="match status" value="1"/>
</dbReference>
<comment type="caution">
    <text evidence="6">The sequence shown here is derived from an EMBL/GenBank/DDBJ whole genome shotgun (WGS) entry which is preliminary data.</text>
</comment>
<evidence type="ECO:0000313" key="6">
    <source>
        <dbReference type="EMBL" id="RKR74582.1"/>
    </source>
</evidence>
<keyword evidence="7" id="KW-1185">Reference proteome</keyword>
<keyword evidence="3" id="KW-1133">Transmembrane helix</keyword>
<dbReference type="Gene3D" id="3.40.630.190">
    <property type="entry name" value="LCP protein"/>
    <property type="match status" value="1"/>
</dbReference>
<sequence length="498" mass="50619">MSETTSRSRLRVRPRHVIRWIAIVVVLLLAATAAYAWYNYHQFTSTVTHIDAIPTSSTTTSSSSNDGENILLVGDDHRPADASAQELALLGTTQDGGGTNTDTMMVLHIPSNGAKASLISFPRDSWVDIPGYGMGKLNAAFAYGSEKGGDAGGAQLLVKTIQNLSGLHIDHFVRISLLGFYDVANALPDIKVCLVNAVDDSYSTFKAPAGVSTLNAQQALAFVRQRHGLPEGDLDREIRQRYFLTAEAKNFLSPGVLLNPSKLSAALKALGGAIQTDPGLNFLSLASELKDLAGGNLTSTTIPISGTPTIYYGGSYVSIVKVDTAKMPSFIASLDVKSTASSTPTATTPSVSVGGTTVTVLNGSGVSGAAATNTATLQKAGFVVTTPSTVSTRSATTIQYPASMAAQASLVANYVPGATLEAVTAVSNVTVVLGTDGDTARSTPSSGSSGSAAGSSGSSSSGFSSGSSSSGSSGSSSGSSSGAASGSSSSDSSIPCIN</sequence>
<dbReference type="Gene3D" id="3.30.70.2390">
    <property type="match status" value="1"/>
</dbReference>
<evidence type="ECO:0000256" key="1">
    <source>
        <dbReference type="ARBA" id="ARBA00006068"/>
    </source>
</evidence>
<organism evidence="6 7">
    <name type="scientific">Frondihabitans australicus</name>
    <dbReference type="NCBI Taxonomy" id="386892"/>
    <lineage>
        <taxon>Bacteria</taxon>
        <taxon>Bacillati</taxon>
        <taxon>Actinomycetota</taxon>
        <taxon>Actinomycetes</taxon>
        <taxon>Micrococcales</taxon>
        <taxon>Microbacteriaceae</taxon>
        <taxon>Frondihabitans</taxon>
    </lineage>
</organism>
<dbReference type="RefSeq" id="WP_147430118.1">
    <property type="nucleotide sequence ID" value="NZ_RBKS01000001.1"/>
</dbReference>
<feature type="transmembrane region" description="Helical" evidence="3">
    <location>
        <begin position="20"/>
        <end position="38"/>
    </location>
</feature>
<dbReference type="Pfam" id="PF03816">
    <property type="entry name" value="LytR_cpsA_psr"/>
    <property type="match status" value="1"/>
</dbReference>
<dbReference type="InterPro" id="IPR050922">
    <property type="entry name" value="LytR/CpsA/Psr_CW_biosynth"/>
</dbReference>
<dbReference type="NCBIfam" id="TIGR00350">
    <property type="entry name" value="lytR_cpsA_psr"/>
    <property type="match status" value="1"/>
</dbReference>
<dbReference type="PANTHER" id="PTHR33392">
    <property type="entry name" value="POLYISOPRENYL-TEICHOIC ACID--PEPTIDOGLYCAN TEICHOIC ACID TRANSFERASE TAGU"/>
    <property type="match status" value="1"/>
</dbReference>
<dbReference type="InterPro" id="IPR004474">
    <property type="entry name" value="LytR_CpsA_psr"/>
</dbReference>
<evidence type="ECO:0000259" key="5">
    <source>
        <dbReference type="Pfam" id="PF13399"/>
    </source>
</evidence>
<protein>
    <submittedName>
        <fullName evidence="6">LytR family transcriptional attenuator</fullName>
    </submittedName>
</protein>
<dbReference type="OrthoDB" id="9782542at2"/>
<evidence type="ECO:0000313" key="7">
    <source>
        <dbReference type="Proteomes" id="UP000280008"/>
    </source>
</evidence>
<gene>
    <name evidence="6" type="ORF">C8E83_1701</name>
</gene>
<evidence type="ECO:0000259" key="4">
    <source>
        <dbReference type="Pfam" id="PF03816"/>
    </source>
</evidence>
<comment type="similarity">
    <text evidence="1">Belongs to the LytR/CpsA/Psr (LCP) family.</text>
</comment>
<dbReference type="EMBL" id="RBKS01000001">
    <property type="protein sequence ID" value="RKR74582.1"/>
    <property type="molecule type" value="Genomic_DNA"/>
</dbReference>
<dbReference type="AlphaFoldDB" id="A0A495IF18"/>
<feature type="compositionally biased region" description="Low complexity" evidence="2">
    <location>
        <begin position="445"/>
        <end position="498"/>
    </location>
</feature>
<accession>A0A495IF18</accession>
<reference evidence="6 7" key="1">
    <citation type="submission" date="2018-10" db="EMBL/GenBank/DDBJ databases">
        <title>Sequencing the genomes of 1000 actinobacteria strains.</title>
        <authorList>
            <person name="Klenk H.-P."/>
        </authorList>
    </citation>
    <scope>NUCLEOTIDE SEQUENCE [LARGE SCALE GENOMIC DNA]</scope>
    <source>
        <strain evidence="6 7">DSM 17894</strain>
    </source>
</reference>
<evidence type="ECO:0000256" key="3">
    <source>
        <dbReference type="SAM" id="Phobius"/>
    </source>
</evidence>
<feature type="domain" description="LytR/CpsA/Psr regulator C-terminal" evidence="5">
    <location>
        <begin position="356"/>
        <end position="436"/>
    </location>
</feature>
<feature type="domain" description="Cell envelope-related transcriptional attenuator" evidence="4">
    <location>
        <begin position="100"/>
        <end position="249"/>
    </location>
</feature>